<evidence type="ECO:0000313" key="4">
    <source>
        <dbReference type="EMBL" id="NRV11045.1"/>
    </source>
</evidence>
<name>A0A9Q5CHU6_CLOBE</name>
<dbReference type="SUPFAM" id="SSF53756">
    <property type="entry name" value="UDP-Glycosyltransferase/glycogen phosphorylase"/>
    <property type="match status" value="1"/>
</dbReference>
<dbReference type="NCBIfam" id="TIGR01426">
    <property type="entry name" value="MGT"/>
    <property type="match status" value="1"/>
</dbReference>
<dbReference type="InterPro" id="IPR002213">
    <property type="entry name" value="UDP_glucos_trans"/>
</dbReference>
<dbReference type="InterPro" id="IPR050271">
    <property type="entry name" value="UDP-glycosyltransferase"/>
</dbReference>
<dbReference type="FunFam" id="3.40.50.2000:FF:000072">
    <property type="entry name" value="Glycosyl transferase"/>
    <property type="match status" value="1"/>
</dbReference>
<keyword evidence="2" id="KW-0328">Glycosyltransferase</keyword>
<dbReference type="GO" id="GO:0008194">
    <property type="term" value="F:UDP-glycosyltransferase activity"/>
    <property type="evidence" value="ECO:0007669"/>
    <property type="project" value="InterPro"/>
</dbReference>
<dbReference type="RefSeq" id="WP_077307746.1">
    <property type="nucleotide sequence ID" value="NZ_CP016090.1"/>
</dbReference>
<evidence type="ECO:0000313" key="5">
    <source>
        <dbReference type="Proteomes" id="UP000821656"/>
    </source>
</evidence>
<evidence type="ECO:0000256" key="2">
    <source>
        <dbReference type="ARBA" id="ARBA00022676"/>
    </source>
</evidence>
<comment type="caution">
    <text evidence="4">The sequence shown here is derived from an EMBL/GenBank/DDBJ whole genome shotgun (WGS) entry which is preliminary data.</text>
</comment>
<comment type="similarity">
    <text evidence="1">Belongs to the UDP-glycosyltransferase family.</text>
</comment>
<reference evidence="4" key="1">
    <citation type="submission" date="2020-05" db="EMBL/GenBank/DDBJ databases">
        <title>Genomic insights into acetone-butanol-ethanol (ABE) fermentation by sequencing solventogenic clostridia strains.</title>
        <authorList>
            <person name="Brown S."/>
        </authorList>
    </citation>
    <scope>NUCLEOTIDE SEQUENCE</scope>
    <source>
        <strain evidence="4">DJ126</strain>
    </source>
</reference>
<dbReference type="CDD" id="cd03784">
    <property type="entry name" value="GT1_Gtf-like"/>
    <property type="match status" value="1"/>
</dbReference>
<dbReference type="Gene3D" id="3.40.50.2000">
    <property type="entry name" value="Glycogen Phosphorylase B"/>
    <property type="match status" value="2"/>
</dbReference>
<dbReference type="Proteomes" id="UP000821656">
    <property type="component" value="Unassembled WGS sequence"/>
</dbReference>
<dbReference type="PANTHER" id="PTHR48043:SF145">
    <property type="entry name" value="FI06409P-RELATED"/>
    <property type="match status" value="1"/>
</dbReference>
<gene>
    <name evidence="4" type="ORF">DFH45_004008</name>
</gene>
<dbReference type="Pfam" id="PF00201">
    <property type="entry name" value="UDPGT"/>
    <property type="match status" value="1"/>
</dbReference>
<keyword evidence="3" id="KW-0808">Transferase</keyword>
<dbReference type="GO" id="GO:0016758">
    <property type="term" value="F:hexosyltransferase activity"/>
    <property type="evidence" value="ECO:0007669"/>
    <property type="project" value="InterPro"/>
</dbReference>
<protein>
    <submittedName>
        <fullName evidence="4">MGT family glycosyltransferase</fullName>
    </submittedName>
</protein>
<dbReference type="EMBL" id="JABSXK010000001">
    <property type="protein sequence ID" value="NRV11045.1"/>
    <property type="molecule type" value="Genomic_DNA"/>
</dbReference>
<dbReference type="InterPro" id="IPR006326">
    <property type="entry name" value="UDPGT_MGT-like"/>
</dbReference>
<proteinExistence type="inferred from homology"/>
<sequence>MSKLLFLSIPAHGHINSTLGLVNELVKQGEEITYFCSEDFKEKIEKTGAKFKSYRVELSLFKRKHNTSSDMGPDKLLDYINETLKSSDKIIKDILNQIEGKKFDYIMYTAMFPFGSIIAQILKIPSVSSFAVFATPKELRSQHKELMNENLIKNHPVIETYKKVSRQLKEEFNVEMSHNIFDLFFNKGDINIVYTSKYFVAHPEYYDESFKFIGPPIYDRQENLDFPFEKLEGKKVVYISLGTVFNNTDSNLYDIFFKTFGNTDEVVVMAAYNIDLSKFDIPNNFIVRNYVPQSEVLKYTDVAITHAGMNSTSDLLYNNVPFVAIPIGADQPYMAKRAEELGATISLDKDNINPEILRESVEKVLTDSSYLENMRKISDSFKESGGYKKAVEEIFKLKRDKINQ</sequence>
<dbReference type="AlphaFoldDB" id="A0A9Q5CHU6"/>
<evidence type="ECO:0000256" key="1">
    <source>
        <dbReference type="ARBA" id="ARBA00009995"/>
    </source>
</evidence>
<dbReference type="PANTHER" id="PTHR48043">
    <property type="entry name" value="EG:EG0003.4 PROTEIN-RELATED"/>
    <property type="match status" value="1"/>
</dbReference>
<evidence type="ECO:0000256" key="3">
    <source>
        <dbReference type="ARBA" id="ARBA00022679"/>
    </source>
</evidence>
<accession>A0A9Q5CHU6</accession>
<organism evidence="4 5">
    <name type="scientific">Clostridium beijerinckii</name>
    <name type="common">Clostridium MP</name>
    <dbReference type="NCBI Taxonomy" id="1520"/>
    <lineage>
        <taxon>Bacteria</taxon>
        <taxon>Bacillati</taxon>
        <taxon>Bacillota</taxon>
        <taxon>Clostridia</taxon>
        <taxon>Eubacteriales</taxon>
        <taxon>Clostridiaceae</taxon>
        <taxon>Clostridium</taxon>
    </lineage>
</organism>